<reference evidence="2 3" key="1">
    <citation type="submission" date="2019-11" db="EMBL/GenBank/DDBJ databases">
        <title>Whole genome sequence of Oryza granulata.</title>
        <authorList>
            <person name="Li W."/>
        </authorList>
    </citation>
    <scope>NUCLEOTIDE SEQUENCE [LARGE SCALE GENOMIC DNA]</scope>
    <source>
        <strain evidence="3">cv. Menghai</strain>
        <tissue evidence="2">Leaf</tissue>
    </source>
</reference>
<evidence type="ECO:0000313" key="2">
    <source>
        <dbReference type="EMBL" id="KAF0912043.1"/>
    </source>
</evidence>
<organism evidence="2 3">
    <name type="scientific">Oryza meyeriana var. granulata</name>
    <dbReference type="NCBI Taxonomy" id="110450"/>
    <lineage>
        <taxon>Eukaryota</taxon>
        <taxon>Viridiplantae</taxon>
        <taxon>Streptophyta</taxon>
        <taxon>Embryophyta</taxon>
        <taxon>Tracheophyta</taxon>
        <taxon>Spermatophyta</taxon>
        <taxon>Magnoliopsida</taxon>
        <taxon>Liliopsida</taxon>
        <taxon>Poales</taxon>
        <taxon>Poaceae</taxon>
        <taxon>BOP clade</taxon>
        <taxon>Oryzoideae</taxon>
        <taxon>Oryzeae</taxon>
        <taxon>Oryzinae</taxon>
        <taxon>Oryza</taxon>
        <taxon>Oryza meyeriana</taxon>
    </lineage>
</organism>
<accession>A0A6G1DJY0</accession>
<dbReference type="PANTHER" id="PTHR33165:SF86">
    <property type="entry name" value="EXPRESSED PROTEIN"/>
    <property type="match status" value="1"/>
</dbReference>
<dbReference type="Proteomes" id="UP000479710">
    <property type="component" value="Unassembled WGS sequence"/>
</dbReference>
<dbReference type="EMBL" id="SPHZ02000006">
    <property type="protein sequence ID" value="KAF0912043.1"/>
    <property type="molecule type" value="Genomic_DNA"/>
</dbReference>
<dbReference type="OrthoDB" id="688438at2759"/>
<gene>
    <name evidence="2" type="ORF">E2562_012959</name>
</gene>
<comment type="caution">
    <text evidence="2">The sequence shown here is derived from an EMBL/GenBank/DDBJ whole genome shotgun (WGS) entry which is preliminary data.</text>
</comment>
<evidence type="ECO:0000256" key="1">
    <source>
        <dbReference type="SAM" id="MobiDB-lite"/>
    </source>
</evidence>
<sequence length="193" mass="20427">MADWSTQPAEGGPHQPHCPLLPRHRRPRLLHGLPRRLPQLGRTAGTRASASATGPCSTSVFQTDARLFVNTATGRSLRKDLPLLRRRHHLVASAPGGDLVLAEASPPHAVRVLNPFTGAMTRFAAPVPSENGVDAHVIGASPTFVLLADSSSRVYFADPESEGFIRLAVIGGLYAAAGEQGSVASILLPEPSR</sequence>
<protein>
    <submittedName>
        <fullName evidence="2">Uncharacterized protein</fullName>
    </submittedName>
</protein>
<keyword evidence="3" id="KW-1185">Reference proteome</keyword>
<dbReference type="PANTHER" id="PTHR33165">
    <property type="entry name" value="F-BOX DOMAIN CONTAINING PROTEIN-LIKE-RELATED"/>
    <property type="match status" value="1"/>
</dbReference>
<feature type="compositionally biased region" description="Low complexity" evidence="1">
    <location>
        <begin position="30"/>
        <end position="54"/>
    </location>
</feature>
<proteinExistence type="predicted"/>
<name>A0A6G1DJY0_9ORYZ</name>
<evidence type="ECO:0000313" key="3">
    <source>
        <dbReference type="Proteomes" id="UP000479710"/>
    </source>
</evidence>
<feature type="region of interest" description="Disordered" evidence="1">
    <location>
        <begin position="1"/>
        <end position="56"/>
    </location>
</feature>
<dbReference type="AlphaFoldDB" id="A0A6G1DJY0"/>